<evidence type="ECO:0000256" key="1">
    <source>
        <dbReference type="ARBA" id="ARBA00022723"/>
    </source>
</evidence>
<reference evidence="9" key="1">
    <citation type="journal article" date="2015" name="Proc. Natl. Acad. Sci. U.S.A.">
        <title>Genome sequence of the Asian Tiger mosquito, Aedes albopictus, reveals insights into its biology, genetics, and evolution.</title>
        <authorList>
            <person name="Chen X.G."/>
            <person name="Jiang X."/>
            <person name="Gu J."/>
            <person name="Xu M."/>
            <person name="Wu Y."/>
            <person name="Deng Y."/>
            <person name="Zhang C."/>
            <person name="Bonizzoni M."/>
            <person name="Dermauw W."/>
            <person name="Vontas J."/>
            <person name="Armbruster P."/>
            <person name="Huang X."/>
            <person name="Yang Y."/>
            <person name="Zhang H."/>
            <person name="He W."/>
            <person name="Peng H."/>
            <person name="Liu Y."/>
            <person name="Wu K."/>
            <person name="Chen J."/>
            <person name="Lirakis M."/>
            <person name="Topalis P."/>
            <person name="Van Leeuwen T."/>
            <person name="Hall A.B."/>
            <person name="Jiang X."/>
            <person name="Thorpe C."/>
            <person name="Mueller R.L."/>
            <person name="Sun C."/>
            <person name="Waterhouse R.M."/>
            <person name="Yan G."/>
            <person name="Tu Z.J."/>
            <person name="Fang X."/>
            <person name="James A.A."/>
        </authorList>
    </citation>
    <scope>NUCLEOTIDE SEQUENCE [LARGE SCALE GENOMIC DNA]</scope>
    <source>
        <strain evidence="9">Foshan</strain>
    </source>
</reference>
<keyword evidence="4" id="KW-0862">Zinc</keyword>
<dbReference type="EnsemblMetazoa" id="AALFPA23_002071.R1711">
    <property type="protein sequence ID" value="AALFPA23_002071.P1711"/>
    <property type="gene ID" value="AALFPA23_002071"/>
</dbReference>
<reference evidence="8" key="2">
    <citation type="submission" date="2025-05" db="UniProtKB">
        <authorList>
            <consortium name="EnsemblMetazoa"/>
        </authorList>
    </citation>
    <scope>IDENTIFICATION</scope>
    <source>
        <strain evidence="8">Foshan</strain>
    </source>
</reference>
<proteinExistence type="predicted"/>
<dbReference type="Gene3D" id="3.40.1800.20">
    <property type="match status" value="1"/>
</dbReference>
<evidence type="ECO:0000259" key="7">
    <source>
        <dbReference type="PROSITE" id="PS50157"/>
    </source>
</evidence>
<evidence type="ECO:0000256" key="5">
    <source>
        <dbReference type="PROSITE-ProRule" id="PRU00042"/>
    </source>
</evidence>
<keyword evidence="2" id="KW-0677">Repeat</keyword>
<feature type="domain" description="C2H2-type" evidence="7">
    <location>
        <begin position="373"/>
        <end position="400"/>
    </location>
</feature>
<evidence type="ECO:0000256" key="3">
    <source>
        <dbReference type="ARBA" id="ARBA00022771"/>
    </source>
</evidence>
<dbReference type="SUPFAM" id="SSF57667">
    <property type="entry name" value="beta-beta-alpha zinc fingers"/>
    <property type="match status" value="3"/>
</dbReference>
<feature type="domain" description="C2H2-type" evidence="7">
    <location>
        <begin position="346"/>
        <end position="373"/>
    </location>
</feature>
<feature type="domain" description="C2H2-type" evidence="7">
    <location>
        <begin position="400"/>
        <end position="427"/>
    </location>
</feature>
<dbReference type="SMART" id="SM00868">
    <property type="entry name" value="zf-AD"/>
    <property type="match status" value="1"/>
</dbReference>
<dbReference type="PROSITE" id="PS50157">
    <property type="entry name" value="ZINC_FINGER_C2H2_2"/>
    <property type="match status" value="5"/>
</dbReference>
<feature type="domain" description="C2H2-type" evidence="7">
    <location>
        <begin position="318"/>
        <end position="346"/>
    </location>
</feature>
<dbReference type="SMART" id="SM00355">
    <property type="entry name" value="ZnF_C2H2"/>
    <property type="match status" value="7"/>
</dbReference>
<keyword evidence="9" id="KW-1185">Reference proteome</keyword>
<accession>A0ABM1XR80</accession>
<evidence type="ECO:0000313" key="9">
    <source>
        <dbReference type="Proteomes" id="UP000069940"/>
    </source>
</evidence>
<name>A0ABM1XR80_AEDAL</name>
<dbReference type="RefSeq" id="XP_062716196.1">
    <property type="nucleotide sequence ID" value="XM_062860212.1"/>
</dbReference>
<dbReference type="GeneID" id="134291870"/>
<dbReference type="Pfam" id="PF00096">
    <property type="entry name" value="zf-C2H2"/>
    <property type="match status" value="4"/>
</dbReference>
<dbReference type="PANTHER" id="PTHR24379:SF121">
    <property type="entry name" value="C2H2-TYPE DOMAIN-CONTAINING PROTEIN"/>
    <property type="match status" value="1"/>
</dbReference>
<dbReference type="PROSITE" id="PS00028">
    <property type="entry name" value="ZINC_FINGER_C2H2_1"/>
    <property type="match status" value="6"/>
</dbReference>
<dbReference type="InterPro" id="IPR012934">
    <property type="entry name" value="Znf_AD"/>
</dbReference>
<feature type="region of interest" description="Disordered" evidence="6">
    <location>
        <begin position="219"/>
        <end position="291"/>
    </location>
</feature>
<feature type="domain" description="C2H2-type" evidence="7">
    <location>
        <begin position="428"/>
        <end position="455"/>
    </location>
</feature>
<sequence length="483" mass="56857">MNLQNFDALQQRFEFVRQNFHQLCRFCLEQKNLLTIFYQAESQTSSTPSKPREPTAPDWVYNDERNVGTLLQKQYIRFNPEEEGLPNNICERCVDSLIQWHRFHENFITTTKLLLKVRDHFEINIHDDDDQDFESDEPEYEVEEEEEEYLEDMRIDEIPENNEVYEIEILQNLPENATVEDVTIIETLDGTEALENDTDKKFDPLPYSDTEQQNLRLPMAESDGDGQHDSEFESDTVQHKPSNHRLTVKSEFDPSEPTSTIQAKPSRRRLKVKSETAEPSSTTRPKQRSDQCPICGMIVKSKMKHHMLRHSDPTGQPFKCPQCDKSYSFKRTLADHIRQVHQHVRHHCDLCGKEFVSRDVLRIHKKLHTNQEHRCDLCGQVFQQRQYLRKHMAVHDQKKFTCDDCGKIFRFNEQLKQHIRIHTGEKPFGCEDCPKSFRTSSHLKQHMRSHRQEKVFKCTRCPVEYANKKSLERHVAGAHPAVG</sequence>
<dbReference type="Pfam" id="PF13912">
    <property type="entry name" value="zf-C2H2_6"/>
    <property type="match status" value="1"/>
</dbReference>
<protein>
    <recommendedName>
        <fullName evidence="7">C2H2-type domain-containing protein</fullName>
    </recommendedName>
</protein>
<dbReference type="PANTHER" id="PTHR24379">
    <property type="entry name" value="KRAB AND ZINC FINGER DOMAIN-CONTAINING"/>
    <property type="match status" value="1"/>
</dbReference>
<dbReference type="InterPro" id="IPR013087">
    <property type="entry name" value="Znf_C2H2_type"/>
</dbReference>
<evidence type="ECO:0000256" key="6">
    <source>
        <dbReference type="SAM" id="MobiDB-lite"/>
    </source>
</evidence>
<evidence type="ECO:0000256" key="2">
    <source>
        <dbReference type="ARBA" id="ARBA00022737"/>
    </source>
</evidence>
<evidence type="ECO:0000256" key="4">
    <source>
        <dbReference type="ARBA" id="ARBA00022833"/>
    </source>
</evidence>
<dbReference type="Pfam" id="PF07776">
    <property type="entry name" value="zf-AD"/>
    <property type="match status" value="1"/>
</dbReference>
<evidence type="ECO:0000313" key="8">
    <source>
        <dbReference type="EnsemblMetazoa" id="AALFPA23_002071.P1711"/>
    </source>
</evidence>
<dbReference type="InterPro" id="IPR036236">
    <property type="entry name" value="Znf_C2H2_sf"/>
</dbReference>
<keyword evidence="1" id="KW-0479">Metal-binding</keyword>
<keyword evidence="3 5" id="KW-0863">Zinc-finger</keyword>
<dbReference type="Proteomes" id="UP000069940">
    <property type="component" value="Unassembled WGS sequence"/>
</dbReference>
<dbReference type="Gene3D" id="3.30.160.60">
    <property type="entry name" value="Classic Zinc Finger"/>
    <property type="match status" value="4"/>
</dbReference>
<organism evidence="8 9">
    <name type="scientific">Aedes albopictus</name>
    <name type="common">Asian tiger mosquito</name>
    <name type="synonym">Stegomyia albopicta</name>
    <dbReference type="NCBI Taxonomy" id="7160"/>
    <lineage>
        <taxon>Eukaryota</taxon>
        <taxon>Metazoa</taxon>
        <taxon>Ecdysozoa</taxon>
        <taxon>Arthropoda</taxon>
        <taxon>Hexapoda</taxon>
        <taxon>Insecta</taxon>
        <taxon>Pterygota</taxon>
        <taxon>Neoptera</taxon>
        <taxon>Endopterygota</taxon>
        <taxon>Diptera</taxon>
        <taxon>Nematocera</taxon>
        <taxon>Culicoidea</taxon>
        <taxon>Culicidae</taxon>
        <taxon>Culicinae</taxon>
        <taxon>Aedini</taxon>
        <taxon>Aedes</taxon>
        <taxon>Stegomyia</taxon>
    </lineage>
</organism>